<dbReference type="InterPro" id="IPR005646">
    <property type="entry name" value="FapA"/>
</dbReference>
<dbReference type="PANTHER" id="PTHR38032">
    <property type="entry name" value="POLYMERASE-RELATED"/>
    <property type="match status" value="1"/>
</dbReference>
<gene>
    <name evidence="3" type="ORF">FYJ75_04740</name>
</gene>
<dbReference type="RefSeq" id="WP_154429308.1">
    <property type="nucleotide sequence ID" value="NZ_VUNI01000005.1"/>
</dbReference>
<dbReference type="Pfam" id="PF03961">
    <property type="entry name" value="FapA"/>
    <property type="match status" value="1"/>
</dbReference>
<dbReference type="EMBL" id="VUNI01000005">
    <property type="protein sequence ID" value="MST74343.1"/>
    <property type="molecule type" value="Genomic_DNA"/>
</dbReference>
<feature type="domain" description="Flagellar Assembly Protein A N-terminal region" evidence="2">
    <location>
        <begin position="10"/>
        <end position="179"/>
    </location>
</feature>
<evidence type="ECO:0000259" key="2">
    <source>
        <dbReference type="Pfam" id="PF20250"/>
    </source>
</evidence>
<feature type="coiled-coil region" evidence="1">
    <location>
        <begin position="341"/>
        <end position="368"/>
    </location>
</feature>
<evidence type="ECO:0000256" key="1">
    <source>
        <dbReference type="SAM" id="Coils"/>
    </source>
</evidence>
<keyword evidence="1" id="KW-0175">Coiled coil</keyword>
<keyword evidence="4" id="KW-1185">Reference proteome</keyword>
<dbReference type="Pfam" id="PF20250">
    <property type="entry name" value="FapA_N"/>
    <property type="match status" value="1"/>
</dbReference>
<dbReference type="InterPro" id="IPR046865">
    <property type="entry name" value="FapA_b_solenoid"/>
</dbReference>
<evidence type="ECO:0000313" key="3">
    <source>
        <dbReference type="EMBL" id="MST74343.1"/>
    </source>
</evidence>
<protein>
    <submittedName>
        <fullName evidence="3">DUF342 domain-containing protein</fullName>
    </submittedName>
</protein>
<evidence type="ECO:0000313" key="4">
    <source>
        <dbReference type="Proteomes" id="UP000474024"/>
    </source>
</evidence>
<dbReference type="PANTHER" id="PTHR38032:SF1">
    <property type="entry name" value="RNA-BINDING PROTEIN KHPB N-TERMINAL DOMAIN-CONTAINING PROTEIN"/>
    <property type="match status" value="1"/>
</dbReference>
<dbReference type="AlphaFoldDB" id="A0A6L5YP74"/>
<comment type="caution">
    <text evidence="3">The sequence shown here is derived from an EMBL/GenBank/DDBJ whole genome shotgun (WGS) entry which is preliminary data.</text>
</comment>
<sequence length="463" mass="51001">MDIQKRNEPTVRISYDEMEAYLTLSVIVPEGGYQLSDILDILEKSGVKAGIDQQAIKRMIQERIYGREVLVAVGTPEQNGDNAYFEYNFDTDLNHKPQVRPDGSVDYWSIHMVEIVEQGQVIAIYHEPTEGQNGFTVKGRILLAKNGRPLPPLVGVGFEKSEDNQVYTSTLDGKIEMKNGRIMISSVHEVFGDADMNTGNIDFRGDVIIHGNVAAGMKIYASGSITIDGFAEACVLRAGKDIVIRGGMIGAQKGAIRCSGNLFIKFAEYAQIECDGAIQTCAFLNSKVTCGDRVYANGSKGVIIGGMVYGVRGIDANVAGNEKEVNTELVSGAGIATVTRIKEIEAKIEQIDQEITKVETAIHLIEERAKEQNTDAKNDPTRVSLLRTKIVKQADLGSAQDELSKLMCVAENAKDALIRIYKDVYPGVTVYINDQKKKITEQQRQVEFEVSSGKLRMYQIEDD</sequence>
<proteinExistence type="predicted"/>
<dbReference type="Proteomes" id="UP000474024">
    <property type="component" value="Unassembled WGS sequence"/>
</dbReference>
<reference evidence="3 4" key="1">
    <citation type="submission" date="2019-08" db="EMBL/GenBank/DDBJ databases">
        <title>In-depth cultivation of the pig gut microbiome towards novel bacterial diversity and tailored functional studies.</title>
        <authorList>
            <person name="Wylensek D."/>
            <person name="Hitch T.C.A."/>
            <person name="Clavel T."/>
        </authorList>
    </citation>
    <scope>NUCLEOTIDE SEQUENCE [LARGE SCALE GENOMIC DNA]</scope>
    <source>
        <strain evidence="3 4">MUC/MUC-530-WT-4D</strain>
    </source>
</reference>
<accession>A0A6L5YP74</accession>
<name>A0A6L5YP74_9FIRM</name>
<organism evidence="3 4">
    <name type="scientific">Roseburia porci</name>
    <dbReference type="NCBI Taxonomy" id="2605790"/>
    <lineage>
        <taxon>Bacteria</taxon>
        <taxon>Bacillati</taxon>
        <taxon>Bacillota</taxon>
        <taxon>Clostridia</taxon>
        <taxon>Lachnospirales</taxon>
        <taxon>Lachnospiraceae</taxon>
        <taxon>Roseburia</taxon>
    </lineage>
</organism>
<dbReference type="InterPro" id="IPR046866">
    <property type="entry name" value="FapA_N"/>
</dbReference>